<gene>
    <name evidence="1" type="ORF">RM446_04180</name>
</gene>
<dbReference type="EMBL" id="JAVREK010000003">
    <property type="protein sequence ID" value="MDT0301308.1"/>
    <property type="molecule type" value="Genomic_DNA"/>
</dbReference>
<name>A0ABU2KPX4_9ACTN</name>
<organism evidence="1 2">
    <name type="scientific">Streptomonospora wellingtoniae</name>
    <dbReference type="NCBI Taxonomy" id="3075544"/>
    <lineage>
        <taxon>Bacteria</taxon>
        <taxon>Bacillati</taxon>
        <taxon>Actinomycetota</taxon>
        <taxon>Actinomycetes</taxon>
        <taxon>Streptosporangiales</taxon>
        <taxon>Nocardiopsidaceae</taxon>
        <taxon>Streptomonospora</taxon>
    </lineage>
</organism>
<reference evidence="2" key="1">
    <citation type="submission" date="2023-07" db="EMBL/GenBank/DDBJ databases">
        <title>30 novel species of actinomycetes from the DSMZ collection.</title>
        <authorList>
            <person name="Nouioui I."/>
        </authorList>
    </citation>
    <scope>NUCLEOTIDE SEQUENCE [LARGE SCALE GENOMIC DNA]</scope>
    <source>
        <strain evidence="2">DSM 45055</strain>
    </source>
</reference>
<dbReference type="Proteomes" id="UP001183226">
    <property type="component" value="Unassembled WGS sequence"/>
</dbReference>
<accession>A0ABU2KPX4</accession>
<evidence type="ECO:0000313" key="1">
    <source>
        <dbReference type="EMBL" id="MDT0301308.1"/>
    </source>
</evidence>
<proteinExistence type="predicted"/>
<evidence type="ECO:0000313" key="2">
    <source>
        <dbReference type="Proteomes" id="UP001183226"/>
    </source>
</evidence>
<comment type="caution">
    <text evidence="1">The sequence shown here is derived from an EMBL/GenBank/DDBJ whole genome shotgun (WGS) entry which is preliminary data.</text>
</comment>
<protein>
    <submittedName>
        <fullName evidence="1">Uncharacterized protein</fullName>
    </submittedName>
</protein>
<sequence>MRIEGASKTSALLHFRPVNDRLGPGYTWIPRYAALIGHYGHRDGPSVDELERLISHSFDDFLLLMPGRTASEIVLLGIGRQEC</sequence>
<keyword evidence="2" id="KW-1185">Reference proteome</keyword>
<dbReference type="RefSeq" id="WP_311543745.1">
    <property type="nucleotide sequence ID" value="NZ_JAVREK010000003.1"/>
</dbReference>